<dbReference type="EMBL" id="WWTN01000004">
    <property type="protein sequence ID" value="MZH54867.1"/>
    <property type="molecule type" value="Genomic_DNA"/>
</dbReference>
<evidence type="ECO:0000313" key="5">
    <source>
        <dbReference type="Proteomes" id="UP000030008"/>
    </source>
</evidence>
<feature type="coiled-coil region" evidence="1">
    <location>
        <begin position="142"/>
        <end position="172"/>
    </location>
</feature>
<dbReference type="Proteomes" id="UP000503330">
    <property type="component" value="Chromosome"/>
</dbReference>
<reference evidence="4 6" key="3">
    <citation type="submission" date="2020-02" db="EMBL/GenBank/DDBJ databases">
        <authorList>
            <person name="Kociolek L.K."/>
            <person name="Ozer E.A."/>
        </authorList>
    </citation>
    <scope>NUCLEOTIDE SEQUENCE [LARGE SCALE GENOMIC DNA]</scope>
    <source>
        <strain evidence="4 6">ATCC 14501</strain>
    </source>
</reference>
<evidence type="ECO:0000313" key="6">
    <source>
        <dbReference type="Proteomes" id="UP000503330"/>
    </source>
</evidence>
<dbReference type="Proteomes" id="UP000030008">
    <property type="component" value="Unassembled WGS sequence"/>
</dbReference>
<sequence>MNKIMLLVLLTIIMIAVAVPFVIRSLLWNRVLKLLHNGQYDKVLIMLNSKAFQLFFKEYDRNWNTLRVYLAQGNNRKIEEQTKKLLDSRLTNAQAYQIASQTYFYFLDRENRDVCERLLSYIEKSAGEEELLYDRMLFRIMIEKKSEDIAEMEALLEKKEAEKIKKDQKQDQQVQMGILQYLLGLQYSYQKNRRQMELYLNKARVNLKGTPYHKKVKQLLNKA</sequence>
<evidence type="ECO:0000313" key="3">
    <source>
        <dbReference type="EMBL" id="MZH54867.1"/>
    </source>
</evidence>
<dbReference type="EMBL" id="CP048838">
    <property type="protein sequence ID" value="QJA01184.1"/>
    <property type="molecule type" value="Genomic_DNA"/>
</dbReference>
<dbReference type="RefSeq" id="WP_002606970.1">
    <property type="nucleotide sequence ID" value="NZ_AP025565.1"/>
</dbReference>
<protein>
    <submittedName>
        <fullName evidence="2">Uncharacterized protein</fullName>
    </submittedName>
</protein>
<dbReference type="AlphaFoldDB" id="A0A099IA86"/>
<reference evidence="3" key="2">
    <citation type="journal article" date="2019" name="Nat. Med.">
        <title>A library of human gut bacterial isolates paired with longitudinal multiomics data enables mechanistic microbiome research.</title>
        <authorList>
            <person name="Poyet M."/>
            <person name="Groussin M."/>
            <person name="Gibbons S.M."/>
            <person name="Avila-Pacheco J."/>
            <person name="Jiang X."/>
            <person name="Kearney S.M."/>
            <person name="Perrotta A.R."/>
            <person name="Berdy B."/>
            <person name="Zhao S."/>
            <person name="Lieberman T.D."/>
            <person name="Swanson P.K."/>
            <person name="Smith M."/>
            <person name="Roesemann S."/>
            <person name="Alexander J.E."/>
            <person name="Rich S.A."/>
            <person name="Livny J."/>
            <person name="Vlamakis H."/>
            <person name="Clish C."/>
            <person name="Bullock K."/>
            <person name="Deik A."/>
            <person name="Scott J."/>
            <person name="Pierce K.A."/>
            <person name="Xavier R.J."/>
            <person name="Alm E.J."/>
        </authorList>
    </citation>
    <scope>NUCLEOTIDE SEQUENCE</scope>
    <source>
        <strain evidence="3">BIOML-A12</strain>
    </source>
</reference>
<gene>
    <name evidence="2" type="ORF">CIAN88_02955</name>
    <name evidence="4" type="ORF">G4D54_01525</name>
    <name evidence="3" type="ORF">GT664_03615</name>
</gene>
<reference evidence="2 5" key="1">
    <citation type="submission" date="2014-08" db="EMBL/GenBank/DDBJ databases">
        <title>Clostridium innocuum, an unnegligible vancomycin-resistant pathogen causing extra-intestinal infections.</title>
        <authorList>
            <person name="Feng Y."/>
            <person name="Chiu C.-H."/>
        </authorList>
    </citation>
    <scope>NUCLEOTIDE SEQUENCE [LARGE SCALE GENOMIC DNA]</scope>
    <source>
        <strain evidence="2 5">AN88</strain>
    </source>
</reference>
<evidence type="ECO:0000313" key="4">
    <source>
        <dbReference type="EMBL" id="QJA01184.1"/>
    </source>
</evidence>
<accession>A0A099IA86</accession>
<proteinExistence type="predicted"/>
<dbReference type="EMBL" id="JQIF01000014">
    <property type="protein sequence ID" value="KGJ54600.1"/>
    <property type="molecule type" value="Genomic_DNA"/>
</dbReference>
<organism evidence="2 5">
    <name type="scientific">Clostridium innocuum</name>
    <dbReference type="NCBI Taxonomy" id="1522"/>
    <lineage>
        <taxon>Bacteria</taxon>
        <taxon>Bacillati</taxon>
        <taxon>Bacillota</taxon>
        <taxon>Clostridia</taxon>
        <taxon>Eubacteriales</taxon>
        <taxon>Clostridiaceae</taxon>
        <taxon>Clostridium</taxon>
    </lineage>
</organism>
<dbReference type="Proteomes" id="UP000604383">
    <property type="component" value="Unassembled WGS sequence"/>
</dbReference>
<evidence type="ECO:0000256" key="1">
    <source>
        <dbReference type="SAM" id="Coils"/>
    </source>
</evidence>
<keyword evidence="1" id="KW-0175">Coiled coil</keyword>
<dbReference type="GeneID" id="61924176"/>
<evidence type="ECO:0000313" key="2">
    <source>
        <dbReference type="EMBL" id="KGJ54600.1"/>
    </source>
</evidence>
<name>A0A099IA86_CLOIN</name>